<evidence type="ECO:0000313" key="5">
    <source>
        <dbReference type="Proteomes" id="UP000425178"/>
    </source>
</evidence>
<dbReference type="Pfam" id="PF00699">
    <property type="entry name" value="Urease_beta"/>
    <property type="match status" value="1"/>
</dbReference>
<dbReference type="CDD" id="cd00407">
    <property type="entry name" value="Urease_beta"/>
    <property type="match status" value="1"/>
</dbReference>
<protein>
    <recommendedName>
        <fullName evidence="3">Urease subunit beta</fullName>
        <ecNumber evidence="3">3.5.1.5</ecNumber>
    </recommendedName>
    <alternativeName>
        <fullName evidence="3">Urea amidohydrolase subunit beta</fullName>
    </alternativeName>
</protein>
<keyword evidence="3" id="KW-0963">Cytoplasm</keyword>
<dbReference type="UniPathway" id="UPA00258">
    <property type="reaction ID" value="UER00370"/>
</dbReference>
<dbReference type="InterPro" id="IPR036461">
    <property type="entry name" value="Urease_betasu_sf"/>
</dbReference>
<dbReference type="GO" id="GO:0035550">
    <property type="term" value="C:urease complex"/>
    <property type="evidence" value="ECO:0007669"/>
    <property type="project" value="InterPro"/>
</dbReference>
<dbReference type="HAMAP" id="MF_01954">
    <property type="entry name" value="Urease_beta"/>
    <property type="match status" value="1"/>
</dbReference>
<keyword evidence="5" id="KW-1185">Reference proteome</keyword>
<name>A0A6B8VJS2_9CORY</name>
<dbReference type="SUPFAM" id="SSF51278">
    <property type="entry name" value="Urease, beta-subunit"/>
    <property type="match status" value="1"/>
</dbReference>
<dbReference type="NCBIfam" id="TIGR00192">
    <property type="entry name" value="urease_beta"/>
    <property type="match status" value="1"/>
</dbReference>
<comment type="catalytic activity">
    <reaction evidence="2 3">
        <text>urea + 2 H2O + H(+) = hydrogencarbonate + 2 NH4(+)</text>
        <dbReference type="Rhea" id="RHEA:20557"/>
        <dbReference type="ChEBI" id="CHEBI:15377"/>
        <dbReference type="ChEBI" id="CHEBI:15378"/>
        <dbReference type="ChEBI" id="CHEBI:16199"/>
        <dbReference type="ChEBI" id="CHEBI:17544"/>
        <dbReference type="ChEBI" id="CHEBI:28938"/>
        <dbReference type="EC" id="3.5.1.5"/>
    </reaction>
</comment>
<accession>A0A6B8VJS2</accession>
<comment type="similarity">
    <text evidence="3">Belongs to the urease beta subunit family.</text>
</comment>
<reference evidence="4 5" key="1">
    <citation type="journal article" date="2021" name="Int. J. Syst. Evol. Microbiol.">
        <title>Classification of three corynebacterial strains isolated from a small paddock in North Rhine-Westphalia: proposal of &lt;i&gt;Corynebacterium kalinowskii&lt;/i&gt; sp. nov., &lt;i&gt;Corynebacterium comes&lt;/i&gt; sp. nov. and &lt;i&gt;Corynebacterium occultum&lt;/i&gt; sp. nov.</title>
        <authorList>
            <person name="Schaffert L."/>
            <person name="Ruwe M."/>
            <person name="Milse J."/>
            <person name="Hanuschka K."/>
            <person name="Ortseifen V."/>
            <person name="Droste J."/>
            <person name="Brandt D."/>
            <person name="Schl L."/>
            <person name="Kutter Y."/>
            <person name="Vinke S."/>
            <person name="Vieh P."/>
            <person name="Jacob L."/>
            <person name="L N.C."/>
            <person name="Schulte-Berndt E."/>
            <person name="Hain C."/>
            <person name="Linder M."/>
            <person name="Schmidt P."/>
            <person name="Wollenschl L."/>
            <person name="Luttermann T."/>
            <person name="Thieme E."/>
            <person name="Hassa J."/>
            <person name="Haak M."/>
            <person name="Wittchen M."/>
            <person name="Mentz A."/>
            <person name="Persicke M."/>
            <person name="Busche T."/>
            <person name="R C."/>
        </authorList>
    </citation>
    <scope>NUCLEOTIDE SEQUENCE [LARGE SCALE GENOMIC DNA]</scope>
    <source>
        <strain evidence="4 5">2019</strain>
    </source>
</reference>
<dbReference type="NCBIfam" id="NF009682">
    <property type="entry name" value="PRK13203.1"/>
    <property type="match status" value="1"/>
</dbReference>
<keyword evidence="1 3" id="KW-0378">Hydrolase</keyword>
<dbReference type="AlphaFoldDB" id="A0A6B8VJS2"/>
<evidence type="ECO:0000256" key="1">
    <source>
        <dbReference type="ARBA" id="ARBA00022801"/>
    </source>
</evidence>
<dbReference type="Proteomes" id="UP000425178">
    <property type="component" value="Chromosome"/>
</dbReference>
<dbReference type="EMBL" id="CP046453">
    <property type="protein sequence ID" value="QGU05622.1"/>
    <property type="molecule type" value="Genomic_DNA"/>
</dbReference>
<evidence type="ECO:0000256" key="2">
    <source>
        <dbReference type="ARBA" id="ARBA00047778"/>
    </source>
</evidence>
<dbReference type="GO" id="GO:0009039">
    <property type="term" value="F:urease activity"/>
    <property type="evidence" value="ECO:0007669"/>
    <property type="project" value="UniProtKB-UniRule"/>
</dbReference>
<dbReference type="EC" id="3.5.1.5" evidence="3"/>
<dbReference type="PANTHER" id="PTHR33569:SF1">
    <property type="entry name" value="UREASE"/>
    <property type="match status" value="1"/>
</dbReference>
<gene>
    <name evidence="3 4" type="primary">ureB</name>
    <name evidence="4" type="ORF">CETAM_11950</name>
</gene>
<evidence type="ECO:0000313" key="4">
    <source>
        <dbReference type="EMBL" id="QGU05622.1"/>
    </source>
</evidence>
<evidence type="ECO:0000256" key="3">
    <source>
        <dbReference type="HAMAP-Rule" id="MF_01954"/>
    </source>
</evidence>
<comment type="subcellular location">
    <subcellularLocation>
        <location evidence="3">Cytoplasm</location>
    </subcellularLocation>
</comment>
<dbReference type="KEGG" id="ccoe:CETAM_11950"/>
<dbReference type="RefSeq" id="WP_156229047.1">
    <property type="nucleotide sequence ID" value="NZ_CP046453.1"/>
</dbReference>
<dbReference type="GO" id="GO:0043419">
    <property type="term" value="P:urea catabolic process"/>
    <property type="evidence" value="ECO:0007669"/>
    <property type="project" value="UniProtKB-UniRule"/>
</dbReference>
<sequence length="103" mass="11275">MKPGEYFISEEKAIICNEGLEAITLDIVNTGDRPIQVGSHFHFAEINKAVEFDRAAARGKHLDIPSGTAVRLEPGDRRSVQLVDFAGAREVHGFSDEINGPLD</sequence>
<dbReference type="Gene3D" id="2.10.150.10">
    <property type="entry name" value="Urease, beta subunit"/>
    <property type="match status" value="1"/>
</dbReference>
<proteinExistence type="inferred from homology"/>
<comment type="pathway">
    <text evidence="3">Nitrogen metabolism; urea degradation; CO(2) and NH(3) from urea (urease route): step 1/1.</text>
</comment>
<dbReference type="PANTHER" id="PTHR33569">
    <property type="entry name" value="UREASE"/>
    <property type="match status" value="1"/>
</dbReference>
<organism evidence="4 5">
    <name type="scientific">Corynebacterium comes</name>
    <dbReference type="NCBI Taxonomy" id="2675218"/>
    <lineage>
        <taxon>Bacteria</taxon>
        <taxon>Bacillati</taxon>
        <taxon>Actinomycetota</taxon>
        <taxon>Actinomycetes</taxon>
        <taxon>Mycobacteriales</taxon>
        <taxon>Corynebacteriaceae</taxon>
        <taxon>Corynebacterium</taxon>
    </lineage>
</organism>
<dbReference type="InterPro" id="IPR050069">
    <property type="entry name" value="Urease_subunit"/>
</dbReference>
<comment type="subunit">
    <text evidence="3">Heterotrimer of UreA (gamma), UreB (beta) and UreC (alpha) subunits. Three heterotrimers associate to form the active enzyme.</text>
</comment>
<dbReference type="InterPro" id="IPR002019">
    <property type="entry name" value="Urease_beta-like"/>
</dbReference>